<dbReference type="InterPro" id="IPR045275">
    <property type="entry name" value="MscS_archaea/bacteria_type"/>
</dbReference>
<feature type="transmembrane region" description="Helical" evidence="1">
    <location>
        <begin position="350"/>
        <end position="370"/>
    </location>
</feature>
<evidence type="ECO:0000313" key="2">
    <source>
        <dbReference type="EMBL" id="MBD0831774.1"/>
    </source>
</evidence>
<proteinExistence type="predicted"/>
<feature type="transmembrane region" description="Helical" evidence="1">
    <location>
        <begin position="66"/>
        <end position="86"/>
    </location>
</feature>
<dbReference type="NCBIfam" id="NF033912">
    <property type="entry name" value="msc"/>
    <property type="match status" value="1"/>
</dbReference>
<dbReference type="Proteomes" id="UP000600588">
    <property type="component" value="Unassembled WGS sequence"/>
</dbReference>
<keyword evidence="1" id="KW-1133">Transmembrane helix</keyword>
<dbReference type="EMBL" id="JACVXB010000002">
    <property type="protein sequence ID" value="MBD0831774.1"/>
    <property type="molecule type" value="Genomic_DNA"/>
</dbReference>
<dbReference type="Pfam" id="PF05552">
    <property type="entry name" value="MS_channel_1st_1"/>
    <property type="match status" value="3"/>
</dbReference>
<sequence length="389" mass="42644">MDFFTELLDTLQQSFSGYLPNAIIVILILILGYFIAKFLKRITIKLIEKTGIDKKTDSSKVSVSKFIGKLVYFLIMVFTFMVALERLGMTSVLEPAKNLLNGFTEFIPNIVGATLVGYIGYMLAKIVSEFVGLSGETIQNLVPKLHLPQNINLVNILKKVVFIFIFIPLLIAALNILNLDAVSQPATYMLQSFFDAIPKILLATVILIFFVIGGRFVSGLIKDLLDSLNFNEILEKAKLNSFLGNTNVEKLITNIVYAFIILFGLITALEKLGFAQLTEITYNIGEMAGNIIFGLIILAVGNWIANIAVTIFNKSGNNPFVANIIKVSVLAVFLAIGLNRMGIADEIVNLAFGIVLATVGLTVVLSFGLGGREAAGKQMSNILEKFNKK</sequence>
<dbReference type="PANTHER" id="PTHR30221:SF1">
    <property type="entry name" value="SMALL-CONDUCTANCE MECHANOSENSITIVE CHANNEL"/>
    <property type="match status" value="1"/>
</dbReference>
<feature type="transmembrane region" description="Helical" evidence="1">
    <location>
        <begin position="160"/>
        <end position="177"/>
    </location>
</feature>
<reference evidence="2 3" key="1">
    <citation type="submission" date="2020-09" db="EMBL/GenBank/DDBJ databases">
        <title>TT11 complete genome.</title>
        <authorList>
            <person name="Wu Z."/>
        </authorList>
    </citation>
    <scope>NUCLEOTIDE SEQUENCE [LARGE SCALE GENOMIC DNA]</scope>
    <source>
        <strain evidence="2 3">TT11</strain>
    </source>
</reference>
<dbReference type="InterPro" id="IPR008910">
    <property type="entry name" value="MSC_TM_helix"/>
</dbReference>
<dbReference type="InterPro" id="IPR011014">
    <property type="entry name" value="MscS_channel_TM-2"/>
</dbReference>
<keyword evidence="1" id="KW-0812">Transmembrane</keyword>
<evidence type="ECO:0000256" key="1">
    <source>
        <dbReference type="SAM" id="Phobius"/>
    </source>
</evidence>
<feature type="transmembrane region" description="Helical" evidence="1">
    <location>
        <begin position="197"/>
        <end position="217"/>
    </location>
</feature>
<evidence type="ECO:0000313" key="3">
    <source>
        <dbReference type="Proteomes" id="UP000600588"/>
    </source>
</evidence>
<dbReference type="Gene3D" id="1.10.287.1260">
    <property type="match status" value="1"/>
</dbReference>
<dbReference type="GO" id="GO:0008381">
    <property type="term" value="F:mechanosensitive monoatomic ion channel activity"/>
    <property type="evidence" value="ECO:0007669"/>
    <property type="project" value="InterPro"/>
</dbReference>
<organism evidence="2 3">
    <name type="scientific">Aestuariibaculum sediminum</name>
    <dbReference type="NCBI Taxonomy" id="2770637"/>
    <lineage>
        <taxon>Bacteria</taxon>
        <taxon>Pseudomonadati</taxon>
        <taxon>Bacteroidota</taxon>
        <taxon>Flavobacteriia</taxon>
        <taxon>Flavobacteriales</taxon>
        <taxon>Flavobacteriaceae</taxon>
    </lineage>
</organism>
<accession>A0A8J6QHA5</accession>
<gene>
    <name evidence="2" type="ORF">ICJ83_06480</name>
</gene>
<dbReference type="SUPFAM" id="SSF82861">
    <property type="entry name" value="Mechanosensitive channel protein MscS (YggB), transmembrane region"/>
    <property type="match status" value="1"/>
</dbReference>
<feature type="transmembrane region" description="Helical" evidence="1">
    <location>
        <begin position="15"/>
        <end position="36"/>
    </location>
</feature>
<keyword evidence="3" id="KW-1185">Reference proteome</keyword>
<comment type="caution">
    <text evidence="2">The sequence shown here is derived from an EMBL/GenBank/DDBJ whole genome shotgun (WGS) entry which is preliminary data.</text>
</comment>
<dbReference type="RefSeq" id="WP_188229566.1">
    <property type="nucleotide sequence ID" value="NZ_JACVXB010000002.1"/>
</dbReference>
<feature type="transmembrane region" description="Helical" evidence="1">
    <location>
        <begin position="289"/>
        <end position="313"/>
    </location>
</feature>
<dbReference type="AlphaFoldDB" id="A0A8J6QHA5"/>
<feature type="transmembrane region" description="Helical" evidence="1">
    <location>
        <begin position="106"/>
        <end position="124"/>
    </location>
</feature>
<dbReference type="GO" id="GO:0016020">
    <property type="term" value="C:membrane"/>
    <property type="evidence" value="ECO:0007669"/>
    <property type="project" value="InterPro"/>
</dbReference>
<dbReference type="PANTHER" id="PTHR30221">
    <property type="entry name" value="SMALL-CONDUCTANCE MECHANOSENSITIVE CHANNEL"/>
    <property type="match status" value="1"/>
</dbReference>
<protein>
    <submittedName>
        <fullName evidence="2">Mechanosensitive ion channel</fullName>
    </submittedName>
</protein>
<name>A0A8J6QHA5_9FLAO</name>
<feature type="transmembrane region" description="Helical" evidence="1">
    <location>
        <begin position="320"/>
        <end position="338"/>
    </location>
</feature>
<feature type="transmembrane region" description="Helical" evidence="1">
    <location>
        <begin position="251"/>
        <end position="269"/>
    </location>
</feature>
<keyword evidence="1" id="KW-0472">Membrane</keyword>